<evidence type="ECO:0000313" key="5">
    <source>
        <dbReference type="EMBL" id="KAK1944176.1"/>
    </source>
</evidence>
<dbReference type="AlphaFoldDB" id="A0AAD9GU81"/>
<dbReference type="Proteomes" id="UP001259832">
    <property type="component" value="Unassembled WGS sequence"/>
</dbReference>
<dbReference type="Pfam" id="PF05630">
    <property type="entry name" value="NPP1"/>
    <property type="match status" value="1"/>
</dbReference>
<keyword evidence="4" id="KW-0843">Virulence</keyword>
<comment type="subcellular location">
    <subcellularLocation>
        <location evidence="1">Secreted</location>
    </subcellularLocation>
</comment>
<comment type="similarity">
    <text evidence="2">Belongs to the Necrosis inducing protein (NPP1) family.</text>
</comment>
<evidence type="ECO:0000256" key="2">
    <source>
        <dbReference type="ARBA" id="ARBA00009520"/>
    </source>
</evidence>
<keyword evidence="3" id="KW-0964">Secreted</keyword>
<protein>
    <submittedName>
        <fullName evidence="5">Uncharacterized protein</fullName>
    </submittedName>
</protein>
<dbReference type="GO" id="GO:0005576">
    <property type="term" value="C:extracellular region"/>
    <property type="evidence" value="ECO:0007669"/>
    <property type="project" value="UniProtKB-SubCell"/>
</dbReference>
<evidence type="ECO:0000256" key="4">
    <source>
        <dbReference type="ARBA" id="ARBA00023026"/>
    </source>
</evidence>
<gene>
    <name evidence="5" type="ORF">P3T76_004088</name>
</gene>
<accession>A0AAD9GU81</accession>
<organism evidence="5 6">
    <name type="scientific">Phytophthora citrophthora</name>
    <dbReference type="NCBI Taxonomy" id="4793"/>
    <lineage>
        <taxon>Eukaryota</taxon>
        <taxon>Sar</taxon>
        <taxon>Stramenopiles</taxon>
        <taxon>Oomycota</taxon>
        <taxon>Peronosporomycetes</taxon>
        <taxon>Peronosporales</taxon>
        <taxon>Peronosporaceae</taxon>
        <taxon>Phytophthora</taxon>
    </lineage>
</organism>
<sequence length="185" mass="20532">MPSLQLLCICPRNGATRRLNHHSGKSGIIHHVKCNVMSASAGADRTSSSVCDPSKHVGKRYSKCAEWHNDIWAIIAIVWIDSPALENPKVLGLSLSASSTKYDKLSSASFINGTTPILMRYTPGLSTAKLQTVDVSAGDFQDRIVWEQLTEEARFALNDKENFGRADVPMSDENYYEWLDSAWPF</sequence>
<comment type="caution">
    <text evidence="5">The sequence shown here is derived from an EMBL/GenBank/DDBJ whole genome shotgun (WGS) entry which is preliminary data.</text>
</comment>
<dbReference type="EMBL" id="JASMQC010000006">
    <property type="protein sequence ID" value="KAK1944176.1"/>
    <property type="molecule type" value="Genomic_DNA"/>
</dbReference>
<reference evidence="5" key="1">
    <citation type="submission" date="2023-08" db="EMBL/GenBank/DDBJ databases">
        <title>Reference Genome Resource for the Citrus Pathogen Phytophthora citrophthora.</title>
        <authorList>
            <person name="Moller H."/>
            <person name="Coetzee B."/>
            <person name="Rose L.J."/>
            <person name="Van Niekerk J.M."/>
        </authorList>
    </citation>
    <scope>NUCLEOTIDE SEQUENCE</scope>
    <source>
        <strain evidence="5">STE-U-9442</strain>
    </source>
</reference>
<dbReference type="PANTHER" id="PTHR33657">
    <property type="entry name" value="DOMAIN PROTEIN, PUTATIVE (AFU_ORTHOLOGUE AFUA_5G00600)-RELATED"/>
    <property type="match status" value="1"/>
</dbReference>
<evidence type="ECO:0000256" key="1">
    <source>
        <dbReference type="ARBA" id="ARBA00004613"/>
    </source>
</evidence>
<evidence type="ECO:0000313" key="6">
    <source>
        <dbReference type="Proteomes" id="UP001259832"/>
    </source>
</evidence>
<evidence type="ECO:0000256" key="3">
    <source>
        <dbReference type="ARBA" id="ARBA00022525"/>
    </source>
</evidence>
<dbReference type="PANTHER" id="PTHR33657:SF8">
    <property type="entry name" value="DOMAIN PROTEIN, PUTATIVE (AFU_ORTHOLOGUE AFUA_5G00600)-RELATED"/>
    <property type="match status" value="1"/>
</dbReference>
<proteinExistence type="inferred from homology"/>
<dbReference type="InterPro" id="IPR008701">
    <property type="entry name" value="NPP1"/>
</dbReference>
<name>A0AAD9GU81_9STRA</name>
<keyword evidence="6" id="KW-1185">Reference proteome</keyword>